<protein>
    <recommendedName>
        <fullName evidence="1">VWFA domain-containing protein</fullName>
    </recommendedName>
</protein>
<organism evidence="2">
    <name type="scientific">marine sediment metagenome</name>
    <dbReference type="NCBI Taxonomy" id="412755"/>
    <lineage>
        <taxon>unclassified sequences</taxon>
        <taxon>metagenomes</taxon>
        <taxon>ecological metagenomes</taxon>
    </lineage>
</organism>
<dbReference type="Gene3D" id="3.40.50.410">
    <property type="entry name" value="von Willebrand factor, type A domain"/>
    <property type="match status" value="1"/>
</dbReference>
<feature type="domain" description="VWFA" evidence="1">
    <location>
        <begin position="20"/>
        <end position="137"/>
    </location>
</feature>
<evidence type="ECO:0000313" key="2">
    <source>
        <dbReference type="EMBL" id="KKL77865.1"/>
    </source>
</evidence>
<proteinExistence type="predicted"/>
<dbReference type="EMBL" id="LAZR01023628">
    <property type="protein sequence ID" value="KKL77865.1"/>
    <property type="molecule type" value="Genomic_DNA"/>
</dbReference>
<accession>A0A0F9H868</accession>
<evidence type="ECO:0000259" key="1">
    <source>
        <dbReference type="Pfam" id="PF00092"/>
    </source>
</evidence>
<dbReference type="InterPro" id="IPR002035">
    <property type="entry name" value="VWF_A"/>
</dbReference>
<feature type="non-terminal residue" evidence="2">
    <location>
        <position position="1"/>
    </location>
</feature>
<reference evidence="2" key="1">
    <citation type="journal article" date="2015" name="Nature">
        <title>Complex archaea that bridge the gap between prokaryotes and eukaryotes.</title>
        <authorList>
            <person name="Spang A."/>
            <person name="Saw J.H."/>
            <person name="Jorgensen S.L."/>
            <person name="Zaremba-Niedzwiedzka K."/>
            <person name="Martijn J."/>
            <person name="Lind A.E."/>
            <person name="van Eijk R."/>
            <person name="Schleper C."/>
            <person name="Guy L."/>
            <person name="Ettema T.J."/>
        </authorList>
    </citation>
    <scope>NUCLEOTIDE SEQUENCE</scope>
</reference>
<dbReference type="Pfam" id="PF00092">
    <property type="entry name" value="VWA"/>
    <property type="match status" value="1"/>
</dbReference>
<comment type="caution">
    <text evidence="2">The sequence shown here is derived from an EMBL/GenBank/DDBJ whole genome shotgun (WGS) entry which is preliminary data.</text>
</comment>
<dbReference type="InterPro" id="IPR036465">
    <property type="entry name" value="vWFA_dom_sf"/>
</dbReference>
<dbReference type="SUPFAM" id="SSF53300">
    <property type="entry name" value="vWA-like"/>
    <property type="match status" value="1"/>
</dbReference>
<gene>
    <name evidence="2" type="ORF">LCGC14_2030610</name>
</gene>
<sequence>DSCGSNSPNRHADGVIALKEFVKAVPDDANLGLFVFDGKGMAVRVPLAVGNRDIFLSEVDNISIGQGTPLRSAIKTAYFELKNRAYRQLGYGRYSLVIVTDGEANSGEDPTRIVNDIIDETPVEVHTVGLCFSGRHSLNQAGRTFYTDAQNPAQLIEGLKSVLAETSVDDAAEFNTQ</sequence>
<dbReference type="AlphaFoldDB" id="A0A0F9H868"/>
<name>A0A0F9H868_9ZZZZ</name>